<dbReference type="PIRSF" id="PIRSF033328">
    <property type="entry name" value="Phest_Mll4975"/>
    <property type="match status" value="1"/>
</dbReference>
<gene>
    <name evidence="1" type="ORF">ACELLULO517_09120</name>
</gene>
<organism evidence="1 2">
    <name type="scientific">Acidisoma cellulosilyticum</name>
    <dbReference type="NCBI Taxonomy" id="2802395"/>
    <lineage>
        <taxon>Bacteria</taxon>
        <taxon>Pseudomonadati</taxon>
        <taxon>Pseudomonadota</taxon>
        <taxon>Alphaproteobacteria</taxon>
        <taxon>Acetobacterales</taxon>
        <taxon>Acidocellaceae</taxon>
        <taxon>Acidisoma</taxon>
    </lineage>
</organism>
<dbReference type="Pfam" id="PF06299">
    <property type="entry name" value="DUF1045"/>
    <property type="match status" value="1"/>
</dbReference>
<comment type="caution">
    <text evidence="1">The sequence shown here is derived from an EMBL/GenBank/DDBJ whole genome shotgun (WGS) entry which is preliminary data.</text>
</comment>
<dbReference type="RefSeq" id="WP_227307038.1">
    <property type="nucleotide sequence ID" value="NZ_JAESVA010000003.1"/>
</dbReference>
<sequence>MNLAPGFRVAVYYAPDRIDPLWTAGCQWLGRDPESGAAFQPPEAVTAPDLIKDPSGYGFHGTLKPPMRLAEGLTYAAFVDSVQTLARGLKPFAMPRLSVQNLHGFIAVRDAEPSPDLQALADIVVAQLDDWRAMPSEAELAKRRKAGLSAAQEAMLTRWGYPYVFQLWQFHLTLSRRLDETEMTRLLPAAEAFFAPALAHKRVCNSLAVYIQPESGAPFTLSARIPFEG</sequence>
<protein>
    <submittedName>
        <fullName evidence="1">DUF1045 domain-containing protein</fullName>
    </submittedName>
</protein>
<evidence type="ECO:0000313" key="2">
    <source>
        <dbReference type="Proteomes" id="UP000721844"/>
    </source>
</evidence>
<dbReference type="Proteomes" id="UP000721844">
    <property type="component" value="Unassembled WGS sequence"/>
</dbReference>
<evidence type="ECO:0000313" key="1">
    <source>
        <dbReference type="EMBL" id="MCB8880391.1"/>
    </source>
</evidence>
<dbReference type="InterPro" id="IPR009389">
    <property type="entry name" value="DUF1045"/>
</dbReference>
<dbReference type="AlphaFoldDB" id="A0A963Z0N7"/>
<keyword evidence="2" id="KW-1185">Reference proteome</keyword>
<reference evidence="1 2" key="1">
    <citation type="journal article" date="2021" name="Microorganisms">
        <title>Acidisoma silvae sp. nov. and Acidisomacellulosilytica sp. nov., Two Acidophilic Bacteria Isolated from Decaying Wood, Hydrolyzing Cellulose and Producing Poly-3-hydroxybutyrate.</title>
        <authorList>
            <person name="Mieszkin S."/>
            <person name="Pouder E."/>
            <person name="Uroz S."/>
            <person name="Simon-Colin C."/>
            <person name="Alain K."/>
        </authorList>
    </citation>
    <scope>NUCLEOTIDE SEQUENCE [LARGE SCALE GENOMIC DNA]</scope>
    <source>
        <strain evidence="1 2">HW T5.17</strain>
    </source>
</reference>
<proteinExistence type="predicted"/>
<dbReference type="EMBL" id="JAESVA010000003">
    <property type="protein sequence ID" value="MCB8880391.1"/>
    <property type="molecule type" value="Genomic_DNA"/>
</dbReference>
<name>A0A963Z0N7_9PROT</name>
<accession>A0A963Z0N7</accession>